<dbReference type="GO" id="GO:0016579">
    <property type="term" value="P:protein deubiquitination"/>
    <property type="evidence" value="ECO:0007669"/>
    <property type="project" value="InterPro"/>
</dbReference>
<organism evidence="10">
    <name type="scientific">Lichtheimia ramosa</name>
    <dbReference type="NCBI Taxonomy" id="688394"/>
    <lineage>
        <taxon>Eukaryota</taxon>
        <taxon>Fungi</taxon>
        <taxon>Fungi incertae sedis</taxon>
        <taxon>Mucoromycota</taxon>
        <taxon>Mucoromycotina</taxon>
        <taxon>Mucoromycetes</taxon>
        <taxon>Mucorales</taxon>
        <taxon>Lichtheimiaceae</taxon>
        <taxon>Lichtheimia</taxon>
    </lineage>
</organism>
<dbReference type="InterPro" id="IPR050185">
    <property type="entry name" value="Ub_carboxyl-term_hydrolase"/>
</dbReference>
<evidence type="ECO:0000256" key="5">
    <source>
        <dbReference type="ARBA" id="ARBA00022801"/>
    </source>
</evidence>
<dbReference type="PANTHER" id="PTHR21646:SF24">
    <property type="entry name" value="UBIQUITIN CARBOXYL-TERMINAL HYDROLASE"/>
    <property type="match status" value="1"/>
</dbReference>
<dbReference type="PROSITE" id="PS00973">
    <property type="entry name" value="USP_2"/>
    <property type="match status" value="1"/>
</dbReference>
<evidence type="ECO:0000256" key="1">
    <source>
        <dbReference type="ARBA" id="ARBA00000707"/>
    </source>
</evidence>
<accession>A0A077WNL7</accession>
<dbReference type="PROSITE" id="PS00972">
    <property type="entry name" value="USP_1"/>
    <property type="match status" value="1"/>
</dbReference>
<reference evidence="10" key="1">
    <citation type="journal article" date="2014" name="Genome Announc.">
        <title>De novo whole-genome sequence and genome annotation of Lichtheimia ramosa.</title>
        <authorList>
            <person name="Linde J."/>
            <person name="Schwartze V."/>
            <person name="Binder U."/>
            <person name="Lass-Florl C."/>
            <person name="Voigt K."/>
            <person name="Horn F."/>
        </authorList>
    </citation>
    <scope>NUCLEOTIDE SEQUENCE</scope>
    <source>
        <strain evidence="10">JMRC FSU:6197</strain>
    </source>
</reference>
<dbReference type="GO" id="GO:0004843">
    <property type="term" value="F:cysteine-type deubiquitinase activity"/>
    <property type="evidence" value="ECO:0007669"/>
    <property type="project" value="UniProtKB-UniRule"/>
</dbReference>
<evidence type="ECO:0000259" key="9">
    <source>
        <dbReference type="PROSITE" id="PS50235"/>
    </source>
</evidence>
<evidence type="ECO:0000256" key="4">
    <source>
        <dbReference type="ARBA" id="ARBA00022786"/>
    </source>
</evidence>
<evidence type="ECO:0000313" key="10">
    <source>
        <dbReference type="EMBL" id="CDS08703.1"/>
    </source>
</evidence>
<dbReference type="InterPro" id="IPR038765">
    <property type="entry name" value="Papain-like_cys_pep_sf"/>
</dbReference>
<comment type="catalytic activity">
    <reaction evidence="1 7">
        <text>Thiol-dependent hydrolysis of ester, thioester, amide, peptide and isopeptide bonds formed by the C-terminal Gly of ubiquitin (a 76-residue protein attached to proteins as an intracellular targeting signal).</text>
        <dbReference type="EC" id="3.4.19.12"/>
    </reaction>
</comment>
<feature type="compositionally biased region" description="Polar residues" evidence="8">
    <location>
        <begin position="88"/>
        <end position="104"/>
    </location>
</feature>
<keyword evidence="3 7" id="KW-0645">Protease</keyword>
<dbReference type="PROSITE" id="PS50235">
    <property type="entry name" value="USP_3"/>
    <property type="match status" value="1"/>
</dbReference>
<feature type="compositionally biased region" description="Basic and acidic residues" evidence="8">
    <location>
        <begin position="587"/>
        <end position="597"/>
    </location>
</feature>
<dbReference type="InterPro" id="IPR028889">
    <property type="entry name" value="USP"/>
</dbReference>
<keyword evidence="6 7" id="KW-0788">Thiol protease</keyword>
<feature type="region of interest" description="Disordered" evidence="8">
    <location>
        <begin position="1"/>
        <end position="104"/>
    </location>
</feature>
<feature type="domain" description="USP" evidence="9">
    <location>
        <begin position="133"/>
        <end position="853"/>
    </location>
</feature>
<dbReference type="EMBL" id="LK023326">
    <property type="protein sequence ID" value="CDS08703.1"/>
    <property type="molecule type" value="Genomic_DNA"/>
</dbReference>
<keyword evidence="4 7" id="KW-0833">Ubl conjugation pathway</keyword>
<sequence length="861" mass="96836">MRTTDYNNKDPMEVPSPTALDDQPKIASSSTLEDVFDSTTDQETATTTTTTPVVVPASTSTEDNNDSGHRSSDSSSISSTSSLFASSHNQTNTATPASPSFSTNGSSAGELTLYNNSSNSSSNVTANKPKGVCGLANLGNTCYMNSALQCLSNTPQLSKYFLAGKHKEELNTENPLGMKGHVAEAYGKLIETLWSGKSSSTAPREFKQTIGSFNHSFSGYLQHDSQELLAFLLDGLHEDLNRILSKPYRELPDFDNMSDEEIAHESWSYHKARNDSIIVDLFQGQFKSRLTCNTCKKVSTTFDPFMYLSLPLPIQKKKLIKFIYVPYQPSTRPYQISMEVPNKMTIDQFRDEVAEKTNSKIGASLLVVEVFNAKIYKVLDLDDAVDTIGDNDEIYVYQFPGVVPKPPRSSYSNYSFGFGSSYTLRSGRIPSSSTQERESNMLVIPIYCRTVSEDGKRELFGGPMMLSLPKALADKPDRIRRLVTHQLSRYATVKLFEETSTGDQVNQSQLQPRPNLFNMKIIPEERSYSREANIIPTGLSTWFGRDDLEDFEERASKNQQLRDKEAATATNNSIKDDVSDSTDDVVSDVRRSWDKREHGRKSGKMVARRGSGSSFNPTARHRSGSTSSSSDHDDEPETAPKADIVQGEGLILDWPIKAAEEVFGSDVVHARGSNAGWNNVDLLDEDMDQQDKSDKKKVVTLADCLSEFTKEELLSEEDLWYCPRCKEHQRASKKFDLWRLPEILVVHLKRFSHTRSWRDKIDDFIDFPLKELDLTDRVLSIKNPDEISKDERYIYDLYGVDNHYGGMGGGHYTACAQNWMDEKWYNFDDSHVSEVDESNAKSRAAYLLFYKRRRQTPSPSL</sequence>
<name>A0A077WNL7_9FUNG</name>
<evidence type="ECO:0000256" key="6">
    <source>
        <dbReference type="ARBA" id="ARBA00022807"/>
    </source>
</evidence>
<dbReference type="EC" id="3.4.19.12" evidence="7"/>
<evidence type="ECO:0000256" key="7">
    <source>
        <dbReference type="RuleBase" id="RU366025"/>
    </source>
</evidence>
<dbReference type="CDD" id="cd02674">
    <property type="entry name" value="Peptidase_C19R"/>
    <property type="match status" value="1"/>
</dbReference>
<feature type="region of interest" description="Disordered" evidence="8">
    <location>
        <begin position="554"/>
        <end position="646"/>
    </location>
</feature>
<comment type="similarity">
    <text evidence="2 7">Belongs to the peptidase C19 family.</text>
</comment>
<feature type="compositionally biased region" description="Basic residues" evidence="8">
    <location>
        <begin position="598"/>
        <end position="607"/>
    </location>
</feature>
<dbReference type="GO" id="GO:0006508">
    <property type="term" value="P:proteolysis"/>
    <property type="evidence" value="ECO:0007669"/>
    <property type="project" value="UniProtKB-KW"/>
</dbReference>
<dbReference type="AlphaFoldDB" id="A0A077WNL7"/>
<proteinExistence type="inferred from homology"/>
<dbReference type="PANTHER" id="PTHR21646">
    <property type="entry name" value="UBIQUITIN CARBOXYL-TERMINAL HYDROLASE"/>
    <property type="match status" value="1"/>
</dbReference>
<keyword evidence="5 7" id="KW-0378">Hydrolase</keyword>
<evidence type="ECO:0000256" key="8">
    <source>
        <dbReference type="SAM" id="MobiDB-lite"/>
    </source>
</evidence>
<feature type="compositionally biased region" description="Low complexity" evidence="8">
    <location>
        <begin position="73"/>
        <end position="87"/>
    </location>
</feature>
<dbReference type="Gene3D" id="3.90.70.10">
    <property type="entry name" value="Cysteine proteinases"/>
    <property type="match status" value="2"/>
</dbReference>
<dbReference type="OrthoDB" id="292964at2759"/>
<feature type="compositionally biased region" description="Low complexity" evidence="8">
    <location>
        <begin position="37"/>
        <end position="62"/>
    </location>
</feature>
<feature type="compositionally biased region" description="Basic and acidic residues" evidence="8">
    <location>
        <begin position="554"/>
        <end position="566"/>
    </location>
</feature>
<evidence type="ECO:0000256" key="2">
    <source>
        <dbReference type="ARBA" id="ARBA00009085"/>
    </source>
</evidence>
<dbReference type="InterPro" id="IPR001394">
    <property type="entry name" value="Peptidase_C19_UCH"/>
</dbReference>
<evidence type="ECO:0000256" key="3">
    <source>
        <dbReference type="ARBA" id="ARBA00022670"/>
    </source>
</evidence>
<dbReference type="InterPro" id="IPR018200">
    <property type="entry name" value="USP_CS"/>
</dbReference>
<dbReference type="SUPFAM" id="SSF54001">
    <property type="entry name" value="Cysteine proteinases"/>
    <property type="match status" value="1"/>
</dbReference>
<dbReference type="Pfam" id="PF00443">
    <property type="entry name" value="UCH"/>
    <property type="match status" value="1"/>
</dbReference>
<protein>
    <recommendedName>
        <fullName evidence="7">Ubiquitin carboxyl-terminal hydrolase</fullName>
        <ecNumber evidence="7">3.4.19.12</ecNumber>
    </recommendedName>
</protein>
<gene>
    <name evidence="10" type="ORF">LRAMOSA10064</name>
</gene>